<dbReference type="AlphaFoldDB" id="A0A7M5UBF1"/>
<dbReference type="EnsemblMetazoa" id="CLYHEMT008561.1">
    <property type="protein sequence ID" value="CLYHEMP008561.1"/>
    <property type="gene ID" value="CLYHEMG008561"/>
</dbReference>
<evidence type="ECO:0000256" key="2">
    <source>
        <dbReference type="SAM" id="MobiDB-lite"/>
    </source>
</evidence>
<feature type="coiled-coil region" evidence="1">
    <location>
        <begin position="92"/>
        <end position="128"/>
    </location>
</feature>
<evidence type="ECO:0000256" key="3">
    <source>
        <dbReference type="SAM" id="SignalP"/>
    </source>
</evidence>
<protein>
    <submittedName>
        <fullName evidence="4">Uncharacterized protein</fullName>
    </submittedName>
</protein>
<evidence type="ECO:0000313" key="4">
    <source>
        <dbReference type="EnsemblMetazoa" id="CLYHEMP008561.1"/>
    </source>
</evidence>
<evidence type="ECO:0000256" key="1">
    <source>
        <dbReference type="SAM" id="Coils"/>
    </source>
</evidence>
<feature type="compositionally biased region" description="Polar residues" evidence="2">
    <location>
        <begin position="28"/>
        <end position="44"/>
    </location>
</feature>
<feature type="compositionally biased region" description="Basic and acidic residues" evidence="2">
    <location>
        <begin position="159"/>
        <end position="175"/>
    </location>
</feature>
<feature type="compositionally biased region" description="Basic residues" evidence="2">
    <location>
        <begin position="145"/>
        <end position="157"/>
    </location>
</feature>
<feature type="compositionally biased region" description="Basic residues" evidence="2">
    <location>
        <begin position="176"/>
        <end position="191"/>
    </location>
</feature>
<keyword evidence="5" id="KW-1185">Reference proteome</keyword>
<evidence type="ECO:0000313" key="5">
    <source>
        <dbReference type="Proteomes" id="UP000594262"/>
    </source>
</evidence>
<feature type="chain" id="PRO_5029675401" evidence="3">
    <location>
        <begin position="21"/>
        <end position="242"/>
    </location>
</feature>
<sequence length="242" mass="27895">MKKFSIGFLLLVASLSIAQSAKEEEKGQPSNIESSNEVNGNVPNRPSEEIYNNLPKQKGEHKKCRDLPKDQRKKCFQTMVAERKAHQIQQRLQRNGRRYDRIAKNLEAANNEEKAAKIKARMEALGEKNFNLSGKLQEITEKMKARMKNKKMKKAKAKNVTEKVDKSQGDKNPDKKGKKNRPASKRPAHKKPKEENKEEKEGKNSKAKERKKNAAKKAKKNQKRKRNKNRKKGKDGKKEKEQ</sequence>
<proteinExistence type="predicted"/>
<keyword evidence="1" id="KW-0175">Coiled coil</keyword>
<feature type="signal peptide" evidence="3">
    <location>
        <begin position="1"/>
        <end position="20"/>
    </location>
</feature>
<keyword evidence="3" id="KW-0732">Signal</keyword>
<reference evidence="4" key="1">
    <citation type="submission" date="2021-01" db="UniProtKB">
        <authorList>
            <consortium name="EnsemblMetazoa"/>
        </authorList>
    </citation>
    <scope>IDENTIFICATION</scope>
</reference>
<dbReference type="Proteomes" id="UP000594262">
    <property type="component" value="Unplaced"/>
</dbReference>
<feature type="compositionally biased region" description="Basic residues" evidence="2">
    <location>
        <begin position="208"/>
        <end position="235"/>
    </location>
</feature>
<organism evidence="4 5">
    <name type="scientific">Clytia hemisphaerica</name>
    <dbReference type="NCBI Taxonomy" id="252671"/>
    <lineage>
        <taxon>Eukaryota</taxon>
        <taxon>Metazoa</taxon>
        <taxon>Cnidaria</taxon>
        <taxon>Hydrozoa</taxon>
        <taxon>Hydroidolina</taxon>
        <taxon>Leptothecata</taxon>
        <taxon>Obeliida</taxon>
        <taxon>Clytiidae</taxon>
        <taxon>Clytia</taxon>
    </lineage>
</organism>
<feature type="region of interest" description="Disordered" evidence="2">
    <location>
        <begin position="141"/>
        <end position="242"/>
    </location>
</feature>
<name>A0A7M5UBF1_9CNID</name>
<accession>A0A7M5UBF1</accession>
<feature type="region of interest" description="Disordered" evidence="2">
    <location>
        <begin position="20"/>
        <end position="70"/>
    </location>
</feature>
<feature type="compositionally biased region" description="Basic and acidic residues" evidence="2">
    <location>
        <begin position="192"/>
        <end position="207"/>
    </location>
</feature>